<proteinExistence type="inferred from homology"/>
<feature type="domain" description="MmgE/PrpD C-terminal" evidence="3">
    <location>
        <begin position="290"/>
        <end position="452"/>
    </location>
</feature>
<gene>
    <name evidence="4" type="ORF">FS320_00290</name>
</gene>
<comment type="caution">
    <text evidence="4">The sequence shown here is derived from an EMBL/GenBank/DDBJ whole genome shotgun (WGS) entry which is preliminary data.</text>
</comment>
<dbReference type="PANTHER" id="PTHR16943">
    <property type="entry name" value="2-METHYLCITRATE DEHYDRATASE-RELATED"/>
    <property type="match status" value="1"/>
</dbReference>
<sequence>MLTNSRNARYLGASDRTPIQNPVELMTLTLDLGEFLQNIRFNHVPDEAIPLVIDAFTDTIGVIMAGAHEPIVSVLQKELASSTGRDGVRACLSDVRVAPAQAALIGGAAAHALDYDDQALTGHPSAVLVPAILAEAEVLGSSGRDMITAYMAGYEVWAELVGRGRNYHAKGWHPTSVFGVIATAAAIAVLHRLPAEQAASALAIAASHASGLSVNFGTMTKPYHAGMAARDGLISARLAARGATGSSVALEAPKGFLNAFSLDGNADLDSPSLAGKEWRILSHRLCIKRYPTCYFMHRSFDALVSLLKDNPVRPEDVADVEMRMSKGQATVLVYTHPVSGLEAKFSGQFAMAAAVILGRMGVNEVTTEVATRQDFQDFYGKVRITAIEAYDTRDPAHSPSDRVKVTLKDGRVLDTGEVVQIKGHAFDPLTHDELWAKFRECTERTHSLEDARSLFDSTRRLVEITTTHDLPTAVGVLTPVRLSAANA</sequence>
<dbReference type="OrthoDB" id="9795089at2"/>
<dbReference type="Gene3D" id="1.10.4100.10">
    <property type="entry name" value="2-methylcitrate dehydratase PrpD"/>
    <property type="match status" value="1"/>
</dbReference>
<feature type="domain" description="MmgE/PrpD N-terminal" evidence="2">
    <location>
        <begin position="31"/>
        <end position="265"/>
    </location>
</feature>
<dbReference type="InterPro" id="IPR042188">
    <property type="entry name" value="MmgE/PrpD_sf_2"/>
</dbReference>
<name>A0A5N7MBT1_9HYPH</name>
<dbReference type="Gene3D" id="3.30.1330.120">
    <property type="entry name" value="2-methylcitrate dehydratase PrpD"/>
    <property type="match status" value="1"/>
</dbReference>
<dbReference type="Proteomes" id="UP000403266">
    <property type="component" value="Unassembled WGS sequence"/>
</dbReference>
<dbReference type="InterPro" id="IPR005656">
    <property type="entry name" value="MmgE_PrpD"/>
</dbReference>
<protein>
    <submittedName>
        <fullName evidence="4">MmgE/PrpD family protein</fullName>
    </submittedName>
</protein>
<evidence type="ECO:0000259" key="2">
    <source>
        <dbReference type="Pfam" id="PF03972"/>
    </source>
</evidence>
<dbReference type="InterPro" id="IPR045337">
    <property type="entry name" value="MmgE_PrpD_C"/>
</dbReference>
<evidence type="ECO:0000313" key="4">
    <source>
        <dbReference type="EMBL" id="MPR23699.1"/>
    </source>
</evidence>
<organism evidence="4 5">
    <name type="scientific">Microvirga tunisiensis</name>
    <dbReference type="NCBI Taxonomy" id="2108360"/>
    <lineage>
        <taxon>Bacteria</taxon>
        <taxon>Pseudomonadati</taxon>
        <taxon>Pseudomonadota</taxon>
        <taxon>Alphaproteobacteria</taxon>
        <taxon>Hyphomicrobiales</taxon>
        <taxon>Methylobacteriaceae</taxon>
        <taxon>Microvirga</taxon>
    </lineage>
</organism>
<evidence type="ECO:0000259" key="3">
    <source>
        <dbReference type="Pfam" id="PF19305"/>
    </source>
</evidence>
<keyword evidence="5" id="KW-1185">Reference proteome</keyword>
<dbReference type="EMBL" id="VOSK01000001">
    <property type="protein sequence ID" value="MPR23699.1"/>
    <property type="molecule type" value="Genomic_DNA"/>
</dbReference>
<dbReference type="InterPro" id="IPR042183">
    <property type="entry name" value="MmgE/PrpD_sf_1"/>
</dbReference>
<dbReference type="InterPro" id="IPR045336">
    <property type="entry name" value="MmgE_PrpD_N"/>
</dbReference>
<comment type="similarity">
    <text evidence="1">Belongs to the PrpD family.</text>
</comment>
<dbReference type="Pfam" id="PF19305">
    <property type="entry name" value="MmgE_PrpD_C"/>
    <property type="match status" value="1"/>
</dbReference>
<accession>A0A5N7MBT1</accession>
<dbReference type="GO" id="GO:0016829">
    <property type="term" value="F:lyase activity"/>
    <property type="evidence" value="ECO:0007669"/>
    <property type="project" value="InterPro"/>
</dbReference>
<dbReference type="Pfam" id="PF03972">
    <property type="entry name" value="MmgE_PrpD_N"/>
    <property type="match status" value="1"/>
</dbReference>
<dbReference type="InterPro" id="IPR036148">
    <property type="entry name" value="MmgE/PrpD_sf"/>
</dbReference>
<evidence type="ECO:0000313" key="5">
    <source>
        <dbReference type="Proteomes" id="UP000403266"/>
    </source>
</evidence>
<dbReference type="AlphaFoldDB" id="A0A5N7MBT1"/>
<evidence type="ECO:0000256" key="1">
    <source>
        <dbReference type="ARBA" id="ARBA00006174"/>
    </source>
</evidence>
<dbReference type="SUPFAM" id="SSF103378">
    <property type="entry name" value="2-methylcitrate dehydratase PrpD"/>
    <property type="match status" value="1"/>
</dbReference>
<dbReference type="PANTHER" id="PTHR16943:SF8">
    <property type="entry name" value="2-METHYLCITRATE DEHYDRATASE"/>
    <property type="match status" value="1"/>
</dbReference>
<reference evidence="4 5" key="1">
    <citation type="journal article" date="2019" name="Syst. Appl. Microbiol.">
        <title>Microvirga tunisiensis sp. nov., a root nodule symbiotic bacterium isolated from Lupinus micranthus and L. luteus grown in Northern Tunisia.</title>
        <authorList>
            <person name="Msaddak A."/>
            <person name="Rejili M."/>
            <person name="Duran D."/>
            <person name="Mars M."/>
            <person name="Palacios J.M."/>
            <person name="Ruiz-Argueso T."/>
            <person name="Rey L."/>
            <person name="Imperial J."/>
        </authorList>
    </citation>
    <scope>NUCLEOTIDE SEQUENCE [LARGE SCALE GENOMIC DNA]</scope>
    <source>
        <strain evidence="4 5">Lmie10</strain>
    </source>
</reference>